<proteinExistence type="predicted"/>
<evidence type="ECO:0000256" key="4">
    <source>
        <dbReference type="ARBA" id="ARBA00022989"/>
    </source>
</evidence>
<feature type="transmembrane region" description="Helical" evidence="6">
    <location>
        <begin position="371"/>
        <end position="390"/>
    </location>
</feature>
<dbReference type="InterPro" id="IPR050833">
    <property type="entry name" value="Poly_Biosynth_Transport"/>
</dbReference>
<evidence type="ECO:0000313" key="8">
    <source>
        <dbReference type="Proteomes" id="UP000228781"/>
    </source>
</evidence>
<keyword evidence="4 6" id="KW-1133">Transmembrane helix</keyword>
<evidence type="ECO:0000313" key="7">
    <source>
        <dbReference type="EMBL" id="PJC22514.1"/>
    </source>
</evidence>
<dbReference type="InterPro" id="IPR002797">
    <property type="entry name" value="Polysacc_synth"/>
</dbReference>
<dbReference type="Proteomes" id="UP000228781">
    <property type="component" value="Unassembled WGS sequence"/>
</dbReference>
<gene>
    <name evidence="7" type="ORF">CO059_02345</name>
</gene>
<reference evidence="8" key="1">
    <citation type="submission" date="2017-09" db="EMBL/GenBank/DDBJ databases">
        <title>Depth-based differentiation of microbial function through sediment-hosted aquifers and enrichment of novel symbionts in the deep terrestrial subsurface.</title>
        <authorList>
            <person name="Probst A.J."/>
            <person name="Ladd B."/>
            <person name="Jarett J.K."/>
            <person name="Geller-Mcgrath D.E."/>
            <person name="Sieber C.M.K."/>
            <person name="Emerson J.B."/>
            <person name="Anantharaman K."/>
            <person name="Thomas B.C."/>
            <person name="Malmstrom R."/>
            <person name="Stieglmeier M."/>
            <person name="Klingl A."/>
            <person name="Woyke T."/>
            <person name="Ryan C.M."/>
            <person name="Banfield J.F."/>
        </authorList>
    </citation>
    <scope>NUCLEOTIDE SEQUENCE [LARGE SCALE GENOMIC DNA]</scope>
</reference>
<keyword evidence="2" id="KW-1003">Cell membrane</keyword>
<dbReference type="PANTHER" id="PTHR30250:SF11">
    <property type="entry name" value="O-ANTIGEN TRANSPORTER-RELATED"/>
    <property type="match status" value="1"/>
</dbReference>
<dbReference type="AlphaFoldDB" id="A0A2M8EIJ9"/>
<feature type="transmembrane region" description="Helical" evidence="6">
    <location>
        <begin position="305"/>
        <end position="328"/>
    </location>
</feature>
<accession>A0A2M8EIJ9</accession>
<evidence type="ECO:0000256" key="6">
    <source>
        <dbReference type="SAM" id="Phobius"/>
    </source>
</evidence>
<feature type="transmembrane region" description="Helical" evidence="6">
    <location>
        <begin position="21"/>
        <end position="40"/>
    </location>
</feature>
<feature type="transmembrane region" description="Helical" evidence="6">
    <location>
        <begin position="146"/>
        <end position="170"/>
    </location>
</feature>
<feature type="transmembrane region" description="Helical" evidence="6">
    <location>
        <begin position="176"/>
        <end position="197"/>
    </location>
</feature>
<sequence>MVVRFISPISEKIALNTFAQLSGRFAVLTITLFITALVTRSLGRASYGDYSLARNFMLLFTLGVDFGLNAVTVREITRQKGTTQRYFANLLSLRLLIASFFIILGALLLPLFPYPTAVKWGILITLLILIPWSLQATVNTIFQANLRYGLSTFALVLGQLATLILVYLGFLKGWGLLFFLGAGLVGHIILVVVAFNLVGRFGVTLSFGGDWKLWRRLLLLTLPLGLMLIFSEINAKADLFLLSLLPLPKRLGLGQSETVGVYSLAYQIFNNAIIFPTFFMNAFFPVMVVDFKEDWLRFIQRCRRAIAFLFGVSILGLGVGFTFAPWAIRIIAGEGFEHSATALRILLLGLPLFFLTSPLQWFLVTVGKERILPCIYGVAAVFNIFLNLIFIPKFSYQASAVLVLVTEGLILILLGVASWKALVTEPNK</sequence>
<feature type="transmembrane region" description="Helical" evidence="6">
    <location>
        <begin position="340"/>
        <end position="364"/>
    </location>
</feature>
<evidence type="ECO:0000256" key="3">
    <source>
        <dbReference type="ARBA" id="ARBA00022692"/>
    </source>
</evidence>
<dbReference type="PANTHER" id="PTHR30250">
    <property type="entry name" value="PST FAMILY PREDICTED COLANIC ACID TRANSPORTER"/>
    <property type="match status" value="1"/>
</dbReference>
<dbReference type="GO" id="GO:0005886">
    <property type="term" value="C:plasma membrane"/>
    <property type="evidence" value="ECO:0007669"/>
    <property type="project" value="UniProtKB-SubCell"/>
</dbReference>
<keyword evidence="3 6" id="KW-0812">Transmembrane</keyword>
<evidence type="ECO:0000256" key="5">
    <source>
        <dbReference type="ARBA" id="ARBA00023136"/>
    </source>
</evidence>
<name>A0A2M8EIJ9_UNCKA</name>
<feature type="transmembrane region" description="Helical" evidence="6">
    <location>
        <begin position="396"/>
        <end position="419"/>
    </location>
</feature>
<feature type="transmembrane region" description="Helical" evidence="6">
    <location>
        <begin position="264"/>
        <end position="284"/>
    </location>
</feature>
<dbReference type="Pfam" id="PF01943">
    <property type="entry name" value="Polysacc_synt"/>
    <property type="match status" value="1"/>
</dbReference>
<comment type="caution">
    <text evidence="7">The sequence shown here is derived from an EMBL/GenBank/DDBJ whole genome shotgun (WGS) entry which is preliminary data.</text>
</comment>
<feature type="transmembrane region" description="Helical" evidence="6">
    <location>
        <begin position="217"/>
        <end position="244"/>
    </location>
</feature>
<evidence type="ECO:0000256" key="2">
    <source>
        <dbReference type="ARBA" id="ARBA00022475"/>
    </source>
</evidence>
<evidence type="ECO:0000256" key="1">
    <source>
        <dbReference type="ARBA" id="ARBA00004651"/>
    </source>
</evidence>
<feature type="transmembrane region" description="Helical" evidence="6">
    <location>
        <begin position="117"/>
        <end position="134"/>
    </location>
</feature>
<dbReference type="EMBL" id="PFSK01000033">
    <property type="protein sequence ID" value="PJC22514.1"/>
    <property type="molecule type" value="Genomic_DNA"/>
</dbReference>
<comment type="subcellular location">
    <subcellularLocation>
        <location evidence="1">Cell membrane</location>
        <topology evidence="1">Multi-pass membrane protein</topology>
    </subcellularLocation>
</comment>
<protein>
    <submittedName>
        <fullName evidence="7">Uncharacterized protein</fullName>
    </submittedName>
</protein>
<organism evidence="7 8">
    <name type="scientific">candidate division WWE3 bacterium CG_4_9_14_0_2_um_filter_48_10</name>
    <dbReference type="NCBI Taxonomy" id="1975078"/>
    <lineage>
        <taxon>Bacteria</taxon>
        <taxon>Katanobacteria</taxon>
    </lineage>
</organism>
<keyword evidence="5 6" id="KW-0472">Membrane</keyword>
<feature type="transmembrane region" description="Helical" evidence="6">
    <location>
        <begin position="91"/>
        <end position="111"/>
    </location>
</feature>
<feature type="transmembrane region" description="Helical" evidence="6">
    <location>
        <begin position="52"/>
        <end position="71"/>
    </location>
</feature>